<proteinExistence type="inferred from homology"/>
<keyword evidence="6 16" id="KW-0732">Signal</keyword>
<evidence type="ECO:0000256" key="2">
    <source>
        <dbReference type="ARBA" id="ARBA00011073"/>
    </source>
</evidence>
<evidence type="ECO:0000256" key="10">
    <source>
        <dbReference type="ARBA" id="ARBA00023136"/>
    </source>
</evidence>
<evidence type="ECO:0000256" key="5">
    <source>
        <dbReference type="ARBA" id="ARBA00022692"/>
    </source>
</evidence>
<dbReference type="Pfam" id="PF00082">
    <property type="entry name" value="Peptidase_S8"/>
    <property type="match status" value="1"/>
</dbReference>
<dbReference type="PRINTS" id="PR00723">
    <property type="entry name" value="SUBTILISIN"/>
</dbReference>
<gene>
    <name evidence="18" type="primary">mycP</name>
    <name evidence="18" type="ORF">NZH93_36155</name>
</gene>
<dbReference type="EMBL" id="JANYMP010000023">
    <property type="protein sequence ID" value="MCS7482313.1"/>
    <property type="molecule type" value="Genomic_DNA"/>
</dbReference>
<dbReference type="NCBIfam" id="TIGR03921">
    <property type="entry name" value="T7SS_mycosin"/>
    <property type="match status" value="1"/>
</dbReference>
<evidence type="ECO:0000256" key="8">
    <source>
        <dbReference type="ARBA" id="ARBA00022825"/>
    </source>
</evidence>
<evidence type="ECO:0000256" key="6">
    <source>
        <dbReference type="ARBA" id="ARBA00022729"/>
    </source>
</evidence>
<keyword evidence="8 12" id="KW-0720">Serine protease</keyword>
<evidence type="ECO:0000256" key="16">
    <source>
        <dbReference type="SAM" id="SignalP"/>
    </source>
</evidence>
<name>A0A9X2VT19_9PSEU</name>
<keyword evidence="3" id="KW-1003">Cell membrane</keyword>
<dbReference type="Gene3D" id="3.40.50.200">
    <property type="entry name" value="Peptidase S8/S53 domain"/>
    <property type="match status" value="1"/>
</dbReference>
<evidence type="ECO:0000256" key="7">
    <source>
        <dbReference type="ARBA" id="ARBA00022801"/>
    </source>
</evidence>
<comment type="caution">
    <text evidence="18">The sequence shown here is derived from an EMBL/GenBank/DDBJ whole genome shotgun (WGS) entry which is preliminary data.</text>
</comment>
<feature type="active site" description="Charge relay system" evidence="11 12">
    <location>
        <position position="107"/>
    </location>
</feature>
<dbReference type="InterPro" id="IPR022398">
    <property type="entry name" value="Peptidase_S8_His-AS"/>
</dbReference>
<keyword evidence="7 12" id="KW-0378">Hydrolase</keyword>
<dbReference type="Proteomes" id="UP001141259">
    <property type="component" value="Unassembled WGS sequence"/>
</dbReference>
<dbReference type="PANTHER" id="PTHR42884:SF14">
    <property type="entry name" value="NEUROENDOCRINE CONVERTASE 1"/>
    <property type="match status" value="1"/>
</dbReference>
<keyword evidence="9 15" id="KW-1133">Transmembrane helix</keyword>
<dbReference type="InterPro" id="IPR036852">
    <property type="entry name" value="Peptidase_S8/S53_dom_sf"/>
</dbReference>
<feature type="domain" description="Peptidase S8/S53" evidence="17">
    <location>
        <begin position="98"/>
        <end position="395"/>
    </location>
</feature>
<feature type="chain" id="PRO_5040993367" evidence="16">
    <location>
        <begin position="27"/>
        <end position="473"/>
    </location>
</feature>
<dbReference type="GO" id="GO:0016485">
    <property type="term" value="P:protein processing"/>
    <property type="evidence" value="ECO:0007669"/>
    <property type="project" value="TreeGrafter"/>
</dbReference>
<keyword evidence="19" id="KW-1185">Reference proteome</keyword>
<keyword evidence="4 12" id="KW-0645">Protease</keyword>
<dbReference type="SUPFAM" id="SSF52743">
    <property type="entry name" value="Subtilisin-like"/>
    <property type="match status" value="1"/>
</dbReference>
<evidence type="ECO:0000313" key="18">
    <source>
        <dbReference type="EMBL" id="MCS7482313.1"/>
    </source>
</evidence>
<accession>A0A9X2VT19</accession>
<comment type="subcellular location">
    <subcellularLocation>
        <location evidence="1">Cell membrane</location>
        <topology evidence="1">Single-pass membrane protein</topology>
    </subcellularLocation>
</comment>
<dbReference type="InterPro" id="IPR023827">
    <property type="entry name" value="Peptidase_S8_Asp-AS"/>
</dbReference>
<evidence type="ECO:0000256" key="9">
    <source>
        <dbReference type="ARBA" id="ARBA00022989"/>
    </source>
</evidence>
<evidence type="ECO:0000256" key="12">
    <source>
        <dbReference type="PROSITE-ProRule" id="PRU01240"/>
    </source>
</evidence>
<dbReference type="PANTHER" id="PTHR42884">
    <property type="entry name" value="PROPROTEIN CONVERTASE SUBTILISIN/KEXIN-RELATED"/>
    <property type="match status" value="1"/>
</dbReference>
<dbReference type="PROSITE" id="PS51892">
    <property type="entry name" value="SUBTILASE"/>
    <property type="match status" value="1"/>
</dbReference>
<keyword evidence="5 15" id="KW-0812">Transmembrane</keyword>
<evidence type="ECO:0000256" key="1">
    <source>
        <dbReference type="ARBA" id="ARBA00004162"/>
    </source>
</evidence>
<protein>
    <submittedName>
        <fullName evidence="18">Type VII secretion-associated serine protease mycosin</fullName>
    </submittedName>
</protein>
<evidence type="ECO:0000256" key="3">
    <source>
        <dbReference type="ARBA" id="ARBA00022475"/>
    </source>
</evidence>
<dbReference type="GO" id="GO:0004252">
    <property type="term" value="F:serine-type endopeptidase activity"/>
    <property type="evidence" value="ECO:0007669"/>
    <property type="project" value="UniProtKB-UniRule"/>
</dbReference>
<dbReference type="PROSITE" id="PS00138">
    <property type="entry name" value="SUBTILASE_SER"/>
    <property type="match status" value="1"/>
</dbReference>
<feature type="active site" description="Charge relay system" evidence="11 12">
    <location>
        <position position="141"/>
    </location>
</feature>
<dbReference type="RefSeq" id="WP_259627794.1">
    <property type="nucleotide sequence ID" value="NZ_JANYMP010000023.1"/>
</dbReference>
<evidence type="ECO:0000313" key="19">
    <source>
        <dbReference type="Proteomes" id="UP001141259"/>
    </source>
</evidence>
<reference evidence="18" key="1">
    <citation type="submission" date="2022-08" db="EMBL/GenBank/DDBJ databases">
        <authorList>
            <person name="Tistechok S."/>
            <person name="Samborskyy M."/>
            <person name="Roman I."/>
        </authorList>
    </citation>
    <scope>NUCLEOTIDE SEQUENCE</scope>
    <source>
        <strain evidence="18">DSM 103496</strain>
    </source>
</reference>
<dbReference type="GO" id="GO:0005886">
    <property type="term" value="C:plasma membrane"/>
    <property type="evidence" value="ECO:0007669"/>
    <property type="project" value="UniProtKB-SubCell"/>
</dbReference>
<evidence type="ECO:0000256" key="15">
    <source>
        <dbReference type="SAM" id="Phobius"/>
    </source>
</evidence>
<dbReference type="PROSITE" id="PS00137">
    <property type="entry name" value="SUBTILASE_HIS"/>
    <property type="match status" value="1"/>
</dbReference>
<dbReference type="InterPro" id="IPR000209">
    <property type="entry name" value="Peptidase_S8/S53_dom"/>
</dbReference>
<dbReference type="InterPro" id="IPR023828">
    <property type="entry name" value="Peptidase_S8_Ser-AS"/>
</dbReference>
<sequence>MRVSRTVKKAAAATAVALLLATGPLAGPVAVAQTTPNSVPPPVDPSVLDAPAEPKSDVEYTRTNKACIGSSTGNRALVPKPRAQMVLRLEEAHEFATGQGVKIAIIDTGVEAEHPRLKGRVRATGDYVVTAEKGTTDCDGHGTEVAGVAAASRDPDTGFVGAAPDAEILAIRQTSDRYEFKDKTGADVRKSAGKVTTLAQAIVRAVDQGADVINISLTSCDSPKAPSAGERKLQAAIDWAVNKMDTVIVTAAGNIGSDGTGCKDQNDNQNPDTVKVIASPPWYSKDVLSVASINKLGEPSTFSVWGPWVSIAAPGEDITTIDPKGTGLTNANADEQGALTTIQGTSFASPYVAGVAALVRQKFPNLTARQVMDRLTATAQHPGNPSGRDHKVGAGMINPIAALTADLPAEAEGAVVPQIAPLNTDLGPGLHKDNTQLVVALSGTGIGVGLLLLTLFIVHTMGRTRGRSVVRRG</sequence>
<dbReference type="PROSITE" id="PS00136">
    <property type="entry name" value="SUBTILASE_ASP"/>
    <property type="match status" value="1"/>
</dbReference>
<evidence type="ECO:0000256" key="14">
    <source>
        <dbReference type="SAM" id="MobiDB-lite"/>
    </source>
</evidence>
<feature type="active site" description="Charge relay system" evidence="11 12">
    <location>
        <position position="346"/>
    </location>
</feature>
<dbReference type="AlphaFoldDB" id="A0A9X2VT19"/>
<dbReference type="InterPro" id="IPR015500">
    <property type="entry name" value="Peptidase_S8_subtilisin-rel"/>
</dbReference>
<evidence type="ECO:0000256" key="11">
    <source>
        <dbReference type="PIRSR" id="PIRSR615500-1"/>
    </source>
</evidence>
<feature type="signal peptide" evidence="16">
    <location>
        <begin position="1"/>
        <end position="26"/>
    </location>
</feature>
<feature type="region of interest" description="Disordered" evidence="14">
    <location>
        <begin position="36"/>
        <end position="56"/>
    </location>
</feature>
<feature type="transmembrane region" description="Helical" evidence="15">
    <location>
        <begin position="437"/>
        <end position="458"/>
    </location>
</feature>
<evidence type="ECO:0000256" key="4">
    <source>
        <dbReference type="ARBA" id="ARBA00022670"/>
    </source>
</evidence>
<comment type="similarity">
    <text evidence="2 12 13">Belongs to the peptidase S8 family.</text>
</comment>
<evidence type="ECO:0000256" key="13">
    <source>
        <dbReference type="RuleBase" id="RU003355"/>
    </source>
</evidence>
<organism evidence="18 19">
    <name type="scientific">Umezawaea endophytica</name>
    <dbReference type="NCBI Taxonomy" id="1654476"/>
    <lineage>
        <taxon>Bacteria</taxon>
        <taxon>Bacillati</taxon>
        <taxon>Actinomycetota</taxon>
        <taxon>Actinomycetes</taxon>
        <taxon>Pseudonocardiales</taxon>
        <taxon>Pseudonocardiaceae</taxon>
        <taxon>Umezawaea</taxon>
    </lineage>
</organism>
<evidence type="ECO:0000259" key="17">
    <source>
        <dbReference type="Pfam" id="PF00082"/>
    </source>
</evidence>
<keyword evidence="10 15" id="KW-0472">Membrane</keyword>
<dbReference type="InterPro" id="IPR023834">
    <property type="entry name" value="T7SS_pept_S8A_mycosin"/>
</dbReference>